<dbReference type="KEGG" id="bfu:BCIN_10g05160"/>
<name>A0A384JV83_BOTFB</name>
<accession>A0A384JV83</accession>
<dbReference type="AlphaFoldDB" id="A0A384JV83"/>
<dbReference type="GeneID" id="36394599"/>
<reference evidence="1 2" key="3">
    <citation type="journal article" date="2017" name="Mol. Plant Pathol.">
        <title>A gapless genome sequence of the fungus Botrytis cinerea.</title>
        <authorList>
            <person name="Van Kan J.A."/>
            <person name="Stassen J.H."/>
            <person name="Mosbach A."/>
            <person name="Van Der Lee T.A."/>
            <person name="Faino L."/>
            <person name="Farmer A.D."/>
            <person name="Papasotiriou D.G."/>
            <person name="Zhou S."/>
            <person name="Seidl M.F."/>
            <person name="Cottam E."/>
            <person name="Edel D."/>
            <person name="Hahn M."/>
            <person name="Schwartz D.C."/>
            <person name="Dietrich R.A."/>
            <person name="Widdison S."/>
            <person name="Scalliet G."/>
        </authorList>
    </citation>
    <scope>NUCLEOTIDE SEQUENCE [LARGE SCALE GENOMIC DNA]</scope>
    <source>
        <strain evidence="1 2">B05.10</strain>
    </source>
</reference>
<keyword evidence="2" id="KW-1185">Reference proteome</keyword>
<protein>
    <submittedName>
        <fullName evidence="1">Uncharacterized protein</fullName>
    </submittedName>
</protein>
<reference evidence="1 2" key="1">
    <citation type="journal article" date="2011" name="PLoS Genet.">
        <title>Genomic analysis of the necrotrophic fungal pathogens Sclerotinia sclerotiorum and Botrytis cinerea.</title>
        <authorList>
            <person name="Amselem J."/>
            <person name="Cuomo C.A."/>
            <person name="van Kan J.A."/>
            <person name="Viaud M."/>
            <person name="Benito E.P."/>
            <person name="Couloux A."/>
            <person name="Coutinho P.M."/>
            <person name="de Vries R.P."/>
            <person name="Dyer P.S."/>
            <person name="Fillinger S."/>
            <person name="Fournier E."/>
            <person name="Gout L."/>
            <person name="Hahn M."/>
            <person name="Kohn L."/>
            <person name="Lapalu N."/>
            <person name="Plummer K.M."/>
            <person name="Pradier J.M."/>
            <person name="Quevillon E."/>
            <person name="Sharon A."/>
            <person name="Simon A."/>
            <person name="ten Have A."/>
            <person name="Tudzynski B."/>
            <person name="Tudzynski P."/>
            <person name="Wincker P."/>
            <person name="Andrew M."/>
            <person name="Anthouard V."/>
            <person name="Beever R.E."/>
            <person name="Beffa R."/>
            <person name="Benoit I."/>
            <person name="Bouzid O."/>
            <person name="Brault B."/>
            <person name="Chen Z."/>
            <person name="Choquer M."/>
            <person name="Collemare J."/>
            <person name="Cotton P."/>
            <person name="Danchin E.G."/>
            <person name="Da Silva C."/>
            <person name="Gautier A."/>
            <person name="Giraud C."/>
            <person name="Giraud T."/>
            <person name="Gonzalez C."/>
            <person name="Grossetete S."/>
            <person name="Guldener U."/>
            <person name="Henrissat B."/>
            <person name="Howlett B.J."/>
            <person name="Kodira C."/>
            <person name="Kretschmer M."/>
            <person name="Lappartient A."/>
            <person name="Leroch M."/>
            <person name="Levis C."/>
            <person name="Mauceli E."/>
            <person name="Neuveglise C."/>
            <person name="Oeser B."/>
            <person name="Pearson M."/>
            <person name="Poulain J."/>
            <person name="Poussereau N."/>
            <person name="Quesneville H."/>
            <person name="Rascle C."/>
            <person name="Schumacher J."/>
            <person name="Segurens B."/>
            <person name="Sexton A."/>
            <person name="Silva E."/>
            <person name="Sirven C."/>
            <person name="Soanes D.M."/>
            <person name="Talbot N.J."/>
            <person name="Templeton M."/>
            <person name="Yandava C."/>
            <person name="Yarden O."/>
            <person name="Zeng Q."/>
            <person name="Rollins J.A."/>
            <person name="Lebrun M.H."/>
            <person name="Dickman M."/>
        </authorList>
    </citation>
    <scope>NUCLEOTIDE SEQUENCE [LARGE SCALE GENOMIC DNA]</scope>
    <source>
        <strain evidence="1 2">B05.10</strain>
    </source>
</reference>
<sequence>MSISNIHNYHCNPHYHRYGALCPWETTESYQREWSFPAVQIVHPVTQTVNASNNCTDGAVFWEECSRQSNEIPLRVGAEHAQHTGYCITRKINYCRFWRPQQINPFVCCYHVLTLESPLRKGFCFGENCPGLVGAKSIPFVNYDIAAYYSGDKLQYERERLYLIMTEAETGKDVRFQWKNMDGPGYETFEEERKKYGFGFAGRSRVPKPVMSYMPNDSWWRPQ</sequence>
<dbReference type="EMBL" id="CP009814">
    <property type="protein sequence ID" value="ATZ54519.1"/>
    <property type="molecule type" value="Genomic_DNA"/>
</dbReference>
<dbReference type="RefSeq" id="XP_024551464.1">
    <property type="nucleotide sequence ID" value="XM_024695670.1"/>
</dbReference>
<gene>
    <name evidence="1" type="ORF">BCIN_10g05160</name>
</gene>
<dbReference type="VEuPathDB" id="FungiDB:Bcin10g05160"/>
<dbReference type="OrthoDB" id="3443910at2759"/>
<proteinExistence type="predicted"/>
<evidence type="ECO:0000313" key="2">
    <source>
        <dbReference type="Proteomes" id="UP000001798"/>
    </source>
</evidence>
<evidence type="ECO:0000313" key="1">
    <source>
        <dbReference type="EMBL" id="ATZ54519.1"/>
    </source>
</evidence>
<organism evidence="1 2">
    <name type="scientific">Botryotinia fuckeliana (strain B05.10)</name>
    <name type="common">Noble rot fungus</name>
    <name type="synonym">Botrytis cinerea</name>
    <dbReference type="NCBI Taxonomy" id="332648"/>
    <lineage>
        <taxon>Eukaryota</taxon>
        <taxon>Fungi</taxon>
        <taxon>Dikarya</taxon>
        <taxon>Ascomycota</taxon>
        <taxon>Pezizomycotina</taxon>
        <taxon>Leotiomycetes</taxon>
        <taxon>Helotiales</taxon>
        <taxon>Sclerotiniaceae</taxon>
        <taxon>Botrytis</taxon>
    </lineage>
</organism>
<dbReference type="Proteomes" id="UP000001798">
    <property type="component" value="Chromosome 10"/>
</dbReference>
<reference evidence="1 2" key="2">
    <citation type="journal article" date="2012" name="Eukaryot. Cell">
        <title>Genome update of Botrytis cinerea strains B05.10 and T4.</title>
        <authorList>
            <person name="Staats M."/>
            <person name="van Kan J.A."/>
        </authorList>
    </citation>
    <scope>NUCLEOTIDE SEQUENCE [LARGE SCALE GENOMIC DNA]</scope>
    <source>
        <strain evidence="1 2">B05.10</strain>
    </source>
</reference>